<evidence type="ECO:0000256" key="3">
    <source>
        <dbReference type="RuleBase" id="RU000389"/>
    </source>
</evidence>
<accession>A0A7Z2ZSF0</accession>
<dbReference type="Gene3D" id="3.30.700.10">
    <property type="entry name" value="Glycoprotein, Type 4 Pilin"/>
    <property type="match status" value="1"/>
</dbReference>
<dbReference type="InterPro" id="IPR001082">
    <property type="entry name" value="Pilin"/>
</dbReference>
<dbReference type="KEGG" id="mfy:HH212_10700"/>
<sequence length="154" mass="15608">MKAPKIVKKAEAGFTLIELMIVVAIIGILAAVAIPAYSDYTAKAKAANALSAADPYKTAVAMCGQEAGSVAKCDTTDNPALFPATFTATKEVSAVKVEANGVITLTLADIGKNTSGTNVVFTPTIGDSAVTWKIAAATTNTAVKTVLEKGSIGS</sequence>
<gene>
    <name evidence="5" type="ORF">HH212_10700</name>
</gene>
<keyword evidence="4" id="KW-0472">Membrane</keyword>
<dbReference type="Pfam" id="PF07963">
    <property type="entry name" value="N_methyl"/>
    <property type="match status" value="1"/>
</dbReference>
<organism evidence="5 6">
    <name type="scientific">Massilia forsythiae</name>
    <dbReference type="NCBI Taxonomy" id="2728020"/>
    <lineage>
        <taxon>Bacteria</taxon>
        <taxon>Pseudomonadati</taxon>
        <taxon>Pseudomonadota</taxon>
        <taxon>Betaproteobacteria</taxon>
        <taxon>Burkholderiales</taxon>
        <taxon>Oxalobacteraceae</taxon>
        <taxon>Telluria group</taxon>
        <taxon>Massilia</taxon>
    </lineage>
</organism>
<dbReference type="InterPro" id="IPR012902">
    <property type="entry name" value="N_methyl_site"/>
</dbReference>
<dbReference type="GO" id="GO:0044096">
    <property type="term" value="C:type IV pilus"/>
    <property type="evidence" value="ECO:0007669"/>
    <property type="project" value="TreeGrafter"/>
</dbReference>
<evidence type="ECO:0000256" key="1">
    <source>
        <dbReference type="ARBA" id="ARBA00005233"/>
    </source>
</evidence>
<keyword evidence="6" id="KW-1185">Reference proteome</keyword>
<dbReference type="Proteomes" id="UP000502415">
    <property type="component" value="Chromosome"/>
</dbReference>
<reference evidence="5 6" key="1">
    <citation type="submission" date="2020-04" db="EMBL/GenBank/DDBJ databases">
        <title>Genome sequencing of novel species.</title>
        <authorList>
            <person name="Heo J."/>
            <person name="Kim S.-J."/>
            <person name="Kim J.-S."/>
            <person name="Hong S.-B."/>
            <person name="Kwon S.-W."/>
        </authorList>
    </citation>
    <scope>NUCLEOTIDE SEQUENCE [LARGE SCALE GENOMIC DNA]</scope>
    <source>
        <strain evidence="5 6">GN2-R2</strain>
    </source>
</reference>
<dbReference type="GO" id="GO:0043107">
    <property type="term" value="P:type IV pilus-dependent motility"/>
    <property type="evidence" value="ECO:0007669"/>
    <property type="project" value="TreeGrafter"/>
</dbReference>
<evidence type="ECO:0000313" key="6">
    <source>
        <dbReference type="Proteomes" id="UP000502415"/>
    </source>
</evidence>
<evidence type="ECO:0000256" key="4">
    <source>
        <dbReference type="SAM" id="Phobius"/>
    </source>
</evidence>
<keyword evidence="3" id="KW-0281">Fimbrium</keyword>
<comment type="similarity">
    <text evidence="1 3">Belongs to the N-Me-Phe pilin family.</text>
</comment>
<protein>
    <submittedName>
        <fullName evidence="5">Prepilin-type N-terminal cleavage/methylation domain-containing protein</fullName>
    </submittedName>
</protein>
<keyword evidence="4" id="KW-0812">Transmembrane</keyword>
<proteinExistence type="inferred from homology"/>
<dbReference type="AlphaFoldDB" id="A0A7Z2ZSF0"/>
<dbReference type="NCBIfam" id="TIGR02532">
    <property type="entry name" value="IV_pilin_GFxxxE"/>
    <property type="match status" value="1"/>
</dbReference>
<dbReference type="SUPFAM" id="SSF54523">
    <property type="entry name" value="Pili subunits"/>
    <property type="match status" value="1"/>
</dbReference>
<evidence type="ECO:0000313" key="5">
    <source>
        <dbReference type="EMBL" id="QJE00433.1"/>
    </source>
</evidence>
<dbReference type="RefSeq" id="WP_170202465.1">
    <property type="nucleotide sequence ID" value="NZ_CP051685.1"/>
</dbReference>
<keyword evidence="4" id="KW-1133">Transmembrane helix</keyword>
<dbReference type="PANTHER" id="PTHR30093:SF34">
    <property type="entry name" value="PREPILIN PEPTIDASE-DEPENDENT PROTEIN D"/>
    <property type="match status" value="1"/>
</dbReference>
<keyword evidence="2" id="KW-0488">Methylation</keyword>
<dbReference type="PANTHER" id="PTHR30093">
    <property type="entry name" value="GENERAL SECRETION PATHWAY PROTEIN G"/>
    <property type="match status" value="1"/>
</dbReference>
<dbReference type="GO" id="GO:0007155">
    <property type="term" value="P:cell adhesion"/>
    <property type="evidence" value="ECO:0007669"/>
    <property type="project" value="InterPro"/>
</dbReference>
<name>A0A7Z2ZSF0_9BURK</name>
<dbReference type="Pfam" id="PF00114">
    <property type="entry name" value="Pilin"/>
    <property type="match status" value="1"/>
</dbReference>
<evidence type="ECO:0000256" key="2">
    <source>
        <dbReference type="ARBA" id="ARBA00022481"/>
    </source>
</evidence>
<feature type="transmembrane region" description="Helical" evidence="4">
    <location>
        <begin position="12"/>
        <end position="37"/>
    </location>
</feature>
<dbReference type="InterPro" id="IPR045584">
    <property type="entry name" value="Pilin-like"/>
</dbReference>
<dbReference type="EMBL" id="CP051685">
    <property type="protein sequence ID" value="QJE00433.1"/>
    <property type="molecule type" value="Genomic_DNA"/>
</dbReference>
<dbReference type="PROSITE" id="PS00409">
    <property type="entry name" value="PROKAR_NTER_METHYL"/>
    <property type="match status" value="1"/>
</dbReference>